<dbReference type="OrthoDB" id="4763784at2"/>
<organism evidence="1 2">
    <name type="scientific">Mycobacteroides saopaulense</name>
    <dbReference type="NCBI Taxonomy" id="1578165"/>
    <lineage>
        <taxon>Bacteria</taxon>
        <taxon>Bacillati</taxon>
        <taxon>Actinomycetota</taxon>
        <taxon>Actinomycetes</taxon>
        <taxon>Mycobacteriales</taxon>
        <taxon>Mycobacteriaceae</taxon>
        <taxon>Mycobacteroides</taxon>
    </lineage>
</organism>
<evidence type="ECO:0000313" key="1">
    <source>
        <dbReference type="EMBL" id="ORB50619.1"/>
    </source>
</evidence>
<gene>
    <name evidence="1" type="ORF">BST43_22055</name>
</gene>
<evidence type="ECO:0000313" key="2">
    <source>
        <dbReference type="Proteomes" id="UP000192434"/>
    </source>
</evidence>
<dbReference type="AlphaFoldDB" id="A0A1X0IQB9"/>
<dbReference type="Proteomes" id="UP000192434">
    <property type="component" value="Unassembled WGS sequence"/>
</dbReference>
<comment type="caution">
    <text evidence="1">The sequence shown here is derived from an EMBL/GenBank/DDBJ whole genome shotgun (WGS) entry which is preliminary data.</text>
</comment>
<accession>A0A1X0IQB9</accession>
<dbReference type="EMBL" id="MVII01000035">
    <property type="protein sequence ID" value="ORB50619.1"/>
    <property type="molecule type" value="Genomic_DNA"/>
</dbReference>
<protein>
    <submittedName>
        <fullName evidence="1">Uncharacterized protein</fullName>
    </submittedName>
</protein>
<name>A0A1X0IQB9_9MYCO</name>
<reference evidence="1 2" key="1">
    <citation type="submission" date="2016-12" db="EMBL/GenBank/DDBJ databases">
        <title>The new phylogeny of genus Mycobacterium.</title>
        <authorList>
            <person name="Tortoli E."/>
            <person name="Trovato A."/>
            <person name="Cirillo D.M."/>
        </authorList>
    </citation>
    <scope>NUCLEOTIDE SEQUENCE [LARGE SCALE GENOMIC DNA]</scope>
    <source>
        <strain evidence="1 2">CCUG 66554</strain>
    </source>
</reference>
<sequence length="158" mass="17356">MNRPQPQLDPPRLDLAAGLYDMAAWQLDVFLDDAAGYGISPRDGASLQALTDLIRWHSDEYRRFAAKTRADAEMVDAYFEGRVIAPNTAAAFEASISRPGHPPFPRRSETVDFMLLQPVRDVLEEAHTILSQGSGPSMACAAKQAAALYSWCHPPLSV</sequence>
<proteinExistence type="predicted"/>